<dbReference type="Pfam" id="PF01494">
    <property type="entry name" value="FAD_binding_3"/>
    <property type="match status" value="1"/>
</dbReference>
<organism evidence="6 7">
    <name type="scientific">Actinokineospora spheciospongiae</name>
    <dbReference type="NCBI Taxonomy" id="909613"/>
    <lineage>
        <taxon>Bacteria</taxon>
        <taxon>Bacillati</taxon>
        <taxon>Actinomycetota</taxon>
        <taxon>Actinomycetes</taxon>
        <taxon>Pseudonocardiales</taxon>
        <taxon>Pseudonocardiaceae</taxon>
        <taxon>Actinokineospora</taxon>
    </lineage>
</organism>
<dbReference type="AlphaFoldDB" id="W7IQZ4"/>
<dbReference type="EMBL" id="AYXG01000048">
    <property type="protein sequence ID" value="EWC63335.1"/>
    <property type="molecule type" value="Genomic_DNA"/>
</dbReference>
<feature type="transmembrane region" description="Helical" evidence="4">
    <location>
        <begin position="7"/>
        <end position="26"/>
    </location>
</feature>
<keyword evidence="4" id="KW-1133">Transmembrane helix</keyword>
<gene>
    <name evidence="6" type="ORF">UO65_1333</name>
</gene>
<protein>
    <submittedName>
        <fullName evidence="6">Polyketide hydroxylase WhiE VIII</fullName>
    </submittedName>
</protein>
<dbReference type="GO" id="GO:0016709">
    <property type="term" value="F:oxidoreductase activity, acting on paired donors, with incorporation or reduction of molecular oxygen, NAD(P)H as one donor, and incorporation of one atom of oxygen"/>
    <property type="evidence" value="ECO:0007669"/>
    <property type="project" value="UniProtKB-ARBA"/>
</dbReference>
<dbReference type="PANTHER" id="PTHR43004">
    <property type="entry name" value="TRK SYSTEM POTASSIUM UPTAKE PROTEIN"/>
    <property type="match status" value="1"/>
</dbReference>
<keyword evidence="4" id="KW-0472">Membrane</keyword>
<dbReference type="Gene3D" id="3.30.9.10">
    <property type="entry name" value="D-Amino Acid Oxidase, subunit A, domain 2"/>
    <property type="match status" value="1"/>
</dbReference>
<evidence type="ECO:0000313" key="6">
    <source>
        <dbReference type="EMBL" id="EWC63335.1"/>
    </source>
</evidence>
<evidence type="ECO:0000313" key="7">
    <source>
        <dbReference type="Proteomes" id="UP000019277"/>
    </source>
</evidence>
<dbReference type="InterPro" id="IPR002938">
    <property type="entry name" value="FAD-bd"/>
</dbReference>
<comment type="caution">
    <text evidence="6">The sequence shown here is derived from an EMBL/GenBank/DDBJ whole genome shotgun (WGS) entry which is preliminary data.</text>
</comment>
<evidence type="ECO:0000256" key="3">
    <source>
        <dbReference type="ARBA" id="ARBA00022827"/>
    </source>
</evidence>
<dbReference type="Gene3D" id="3.40.30.120">
    <property type="match status" value="1"/>
</dbReference>
<keyword evidence="4" id="KW-0812">Transmembrane</keyword>
<name>W7IQZ4_9PSEU</name>
<dbReference type="GO" id="GO:0071949">
    <property type="term" value="F:FAD binding"/>
    <property type="evidence" value="ECO:0007669"/>
    <property type="project" value="InterPro"/>
</dbReference>
<dbReference type="PATRIC" id="fig|909613.9.peg.1347"/>
<evidence type="ECO:0000256" key="4">
    <source>
        <dbReference type="SAM" id="Phobius"/>
    </source>
</evidence>
<dbReference type="InterPro" id="IPR050641">
    <property type="entry name" value="RIFMO-like"/>
</dbReference>
<dbReference type="Gene3D" id="3.50.50.60">
    <property type="entry name" value="FAD/NAD(P)-binding domain"/>
    <property type="match status" value="1"/>
</dbReference>
<keyword evidence="3" id="KW-0274">FAD</keyword>
<dbReference type="STRING" id="909613.UO65_1333"/>
<dbReference type="eggNOG" id="COG0654">
    <property type="taxonomic scope" value="Bacteria"/>
</dbReference>
<dbReference type="OrthoDB" id="4246007at2"/>
<evidence type="ECO:0000259" key="5">
    <source>
        <dbReference type="Pfam" id="PF01494"/>
    </source>
</evidence>
<keyword evidence="7" id="KW-1185">Reference proteome</keyword>
<accession>W7IQZ4</accession>
<comment type="cofactor">
    <cofactor evidence="1">
        <name>FAD</name>
        <dbReference type="ChEBI" id="CHEBI:57692"/>
    </cofactor>
</comment>
<dbReference type="Proteomes" id="UP000019277">
    <property type="component" value="Unassembled WGS sequence"/>
</dbReference>
<feature type="domain" description="FAD-binding" evidence="5">
    <location>
        <begin position="8"/>
        <end position="367"/>
    </location>
</feature>
<proteinExistence type="predicted"/>
<reference evidence="6 7" key="1">
    <citation type="journal article" date="2014" name="Genome Announc.">
        <title>Draft Genome Sequence of the Antitrypanosomally Active Sponge-Associated Bacterium Actinokineospora sp. Strain EG49.</title>
        <authorList>
            <person name="Harjes J."/>
            <person name="Ryu T."/>
            <person name="Abdelmohsen U.R."/>
            <person name="Moitinho-Silva L."/>
            <person name="Horn H."/>
            <person name="Ravasi T."/>
            <person name="Hentschel U."/>
        </authorList>
    </citation>
    <scope>NUCLEOTIDE SEQUENCE [LARGE SCALE GENOMIC DNA]</scope>
    <source>
        <strain evidence="6 7">EG49</strain>
    </source>
</reference>
<keyword evidence="2" id="KW-0285">Flavoprotein</keyword>
<dbReference type="RefSeq" id="WP_035279753.1">
    <property type="nucleotide sequence ID" value="NZ_AYXG01000048.1"/>
</dbReference>
<sequence>MSAESERVPVLVVGAGGVGLAAALFLTRQGVRPLVVERHGSTSVYPRATGLAPRTRELFREAGVDREVLAAGSLMARSGGKVVVRRLAGEDLGAARRNSPVADDSTDVVGAFSPINSSNGICPQDVLEPILLDRARAGGAQVRFDTEVTGLRQEADHVLVDLLDRGTGRESTVAAEYVVAADGADSGTRRRLGIGTSGPGALGGPMISVLFRADLAELVRGNEFVVCEIRNEETEGLLLAINNTDRWVFYISCHPERGETPADFPVERCVSLVRAAIGLPDLEITPLAVMPWQPAAFTADRFADGRVFLAGDAAHVMPPSGAYGLNTGIADAHNLAWKLGLVLSGRAGAGLLDSYAAEREPVAGFTVAQAMLVQRNPRLHWDLESSLAERERIGMGHPVVVSLGYQYTSGAVIGPRSELPSLADPGLDLDGHPGSRAPHLWVTENEVRKSTLDLLGDGFVLLCGPDGQRWREHAAGLVGQAGYPLRVRVIGPEGDVIDPDRVWPTVAGIKPDGALLVRPDGFVAWRAADAGALPELEAALRAVLALAG</sequence>
<dbReference type="Pfam" id="PF21274">
    <property type="entry name" value="Rng_hyd_C"/>
    <property type="match status" value="1"/>
</dbReference>
<dbReference type="PRINTS" id="PR00420">
    <property type="entry name" value="RNGMNOXGNASE"/>
</dbReference>
<evidence type="ECO:0000256" key="1">
    <source>
        <dbReference type="ARBA" id="ARBA00001974"/>
    </source>
</evidence>
<dbReference type="SUPFAM" id="SSF51905">
    <property type="entry name" value="FAD/NAD(P)-binding domain"/>
    <property type="match status" value="1"/>
</dbReference>
<dbReference type="InterPro" id="IPR036188">
    <property type="entry name" value="FAD/NAD-bd_sf"/>
</dbReference>
<evidence type="ECO:0000256" key="2">
    <source>
        <dbReference type="ARBA" id="ARBA00022630"/>
    </source>
</evidence>
<dbReference type="PANTHER" id="PTHR43004:SF19">
    <property type="entry name" value="BINDING MONOOXYGENASE, PUTATIVE (JCVI)-RELATED"/>
    <property type="match status" value="1"/>
</dbReference>